<keyword evidence="1" id="KW-0472">Membrane</keyword>
<reference evidence="2" key="1">
    <citation type="submission" date="2021-03" db="EMBL/GenBank/DDBJ databases">
        <title>Whole genome shotgun sequence of Actinoplanes consettensis NBRC 14913.</title>
        <authorList>
            <person name="Komaki H."/>
            <person name="Tamura T."/>
        </authorList>
    </citation>
    <scope>NUCLEOTIDE SEQUENCE</scope>
    <source>
        <strain evidence="2">NBRC 14913</strain>
    </source>
</reference>
<feature type="transmembrane region" description="Helical" evidence="1">
    <location>
        <begin position="315"/>
        <end position="333"/>
    </location>
</feature>
<feature type="transmembrane region" description="Helical" evidence="1">
    <location>
        <begin position="135"/>
        <end position="158"/>
    </location>
</feature>
<organism evidence="2 3">
    <name type="scientific">Winogradskya consettensis</name>
    <dbReference type="NCBI Taxonomy" id="113560"/>
    <lineage>
        <taxon>Bacteria</taxon>
        <taxon>Bacillati</taxon>
        <taxon>Actinomycetota</taxon>
        <taxon>Actinomycetes</taxon>
        <taxon>Micromonosporales</taxon>
        <taxon>Micromonosporaceae</taxon>
        <taxon>Winogradskya</taxon>
    </lineage>
</organism>
<feature type="transmembrane region" description="Helical" evidence="1">
    <location>
        <begin position="236"/>
        <end position="257"/>
    </location>
</feature>
<keyword evidence="1" id="KW-0812">Transmembrane</keyword>
<feature type="transmembrane region" description="Helical" evidence="1">
    <location>
        <begin position="339"/>
        <end position="357"/>
    </location>
</feature>
<feature type="transmembrane region" description="Helical" evidence="1">
    <location>
        <begin position="388"/>
        <end position="406"/>
    </location>
</feature>
<comment type="caution">
    <text evidence="2">The sequence shown here is derived from an EMBL/GenBank/DDBJ whole genome shotgun (WGS) entry which is preliminary data.</text>
</comment>
<feature type="transmembrane region" description="Helical" evidence="1">
    <location>
        <begin position="63"/>
        <end position="83"/>
    </location>
</feature>
<gene>
    <name evidence="2" type="ORF">Aco04nite_85820</name>
</gene>
<evidence type="ECO:0000313" key="2">
    <source>
        <dbReference type="EMBL" id="GIM83293.1"/>
    </source>
</evidence>
<accession>A0A919T3E0</accession>
<feature type="transmembrane region" description="Helical" evidence="1">
    <location>
        <begin position="412"/>
        <end position="440"/>
    </location>
</feature>
<feature type="transmembrane region" description="Helical" evidence="1">
    <location>
        <begin position="27"/>
        <end position="51"/>
    </location>
</feature>
<dbReference type="Proteomes" id="UP000680865">
    <property type="component" value="Unassembled WGS sequence"/>
</dbReference>
<keyword evidence="1" id="KW-1133">Transmembrane helix</keyword>
<evidence type="ECO:0000256" key="1">
    <source>
        <dbReference type="SAM" id="Phobius"/>
    </source>
</evidence>
<feature type="transmembrane region" description="Helical" evidence="1">
    <location>
        <begin position="178"/>
        <end position="197"/>
    </location>
</feature>
<evidence type="ECO:0000313" key="3">
    <source>
        <dbReference type="Proteomes" id="UP000680865"/>
    </source>
</evidence>
<proteinExistence type="predicted"/>
<feature type="transmembrane region" description="Helical" evidence="1">
    <location>
        <begin position="104"/>
        <end position="129"/>
    </location>
</feature>
<keyword evidence="3" id="KW-1185">Reference proteome</keyword>
<name>A0A919T3E0_9ACTN</name>
<protein>
    <submittedName>
        <fullName evidence="2">Transporter</fullName>
    </submittedName>
</protein>
<feature type="transmembrane region" description="Helical" evidence="1">
    <location>
        <begin position="487"/>
        <end position="512"/>
    </location>
</feature>
<dbReference type="AlphaFoldDB" id="A0A919T3E0"/>
<dbReference type="EMBL" id="BOQP01000053">
    <property type="protein sequence ID" value="GIM83293.1"/>
    <property type="molecule type" value="Genomic_DNA"/>
</dbReference>
<feature type="transmembrane region" description="Helical" evidence="1">
    <location>
        <begin position="461"/>
        <end position="481"/>
    </location>
</feature>
<sequence length="531" mass="54683">MAVSARYFVRLKLRLLANGLRGRTQRVTLFVIGAVMAAAAAVSGYALFSVIGVLGEQRAAEVVFPLTGSAIVLGWLFLPLIIFGVDESLDPARFALLPLRHVTLVRGLFAASLVGVPAIATFAATLGMVHAAATLGGFFAATVELVGLTGGILLCAALSRAVTSAFATALRSRRSRDLATVALAGSAALLGPLQLGLRSAIERADWQGIGHVVDVLAWTPLGAPYSMGLDVAAGRLWAVPIKIVVVGATIALLLWWWSGSLEKAMLGAKSGSRERAASQRTPVDQLVPRWLPRNRFGALAGREMRYWWRETRRRATLISFVAVALFLPVLVAVSGGPAGASGAVLVFVAALAAVSLTNQFGFEGSAYAANVVAGVPGRVELAARATGLSVYVLPPLLVISVVASVVPGRGAAAPALIGTVLAAYGVALAVAMPISVRAAYALPDSTSPFAMSSGGGTAKGLLSFAALIGATIATAPLQIGAWLLGDVWLWIGLPVGIAYGAGAFVLGLRIAAPMLDDRMPELLATVSAGSQ</sequence>